<dbReference type="Pfam" id="PF01464">
    <property type="entry name" value="SLT"/>
    <property type="match status" value="1"/>
</dbReference>
<name>A0ABT6H2B8_9BACI</name>
<dbReference type="EC" id="4.2.2.n1" evidence="2"/>
<dbReference type="PANTHER" id="PTHR37423">
    <property type="entry name" value="SOLUBLE LYTIC MUREIN TRANSGLYCOSYLASE-RELATED"/>
    <property type="match status" value="1"/>
</dbReference>
<dbReference type="PANTHER" id="PTHR37423:SF2">
    <property type="entry name" value="MEMBRANE-BOUND LYTIC MUREIN TRANSGLYCOSYLASE C"/>
    <property type="match status" value="1"/>
</dbReference>
<evidence type="ECO:0000313" key="3">
    <source>
        <dbReference type="Proteomes" id="UP001218246"/>
    </source>
</evidence>
<keyword evidence="3" id="KW-1185">Reference proteome</keyword>
<dbReference type="GO" id="GO:0016829">
    <property type="term" value="F:lyase activity"/>
    <property type="evidence" value="ECO:0007669"/>
    <property type="project" value="UniProtKB-KW"/>
</dbReference>
<gene>
    <name evidence="2" type="ORF">P6P90_02565</name>
</gene>
<dbReference type="EMBL" id="JARULN010000001">
    <property type="protein sequence ID" value="MDG5752884.1"/>
    <property type="molecule type" value="Genomic_DNA"/>
</dbReference>
<keyword evidence="2" id="KW-0456">Lyase</keyword>
<protein>
    <submittedName>
        <fullName evidence="2">Lytic transglycosylase domain-containing protein</fullName>
        <ecNumber evidence="2">4.2.2.n1</ecNumber>
    </submittedName>
</protein>
<dbReference type="CDD" id="cd00254">
    <property type="entry name" value="LT-like"/>
    <property type="match status" value="1"/>
</dbReference>
<dbReference type="InterPro" id="IPR008258">
    <property type="entry name" value="Transglycosylase_SLT_dom_1"/>
</dbReference>
<accession>A0ABT6H2B8</accession>
<dbReference type="InterPro" id="IPR023346">
    <property type="entry name" value="Lysozyme-like_dom_sf"/>
</dbReference>
<evidence type="ECO:0000313" key="2">
    <source>
        <dbReference type="EMBL" id="MDG5752884.1"/>
    </source>
</evidence>
<comment type="caution">
    <text evidence="2">The sequence shown here is derived from an EMBL/GenBank/DDBJ whole genome shotgun (WGS) entry which is preliminary data.</text>
</comment>
<evidence type="ECO:0000259" key="1">
    <source>
        <dbReference type="Pfam" id="PF01464"/>
    </source>
</evidence>
<dbReference type="Proteomes" id="UP001218246">
    <property type="component" value="Unassembled WGS sequence"/>
</dbReference>
<reference evidence="2 3" key="1">
    <citation type="submission" date="2023-04" db="EMBL/GenBank/DDBJ databases">
        <title>Ectobacillus antri isolated from activated sludge.</title>
        <authorList>
            <person name="Yan P."/>
            <person name="Liu X."/>
        </authorList>
    </citation>
    <scope>NUCLEOTIDE SEQUENCE [LARGE SCALE GENOMIC DNA]</scope>
    <source>
        <strain evidence="2 3">C18H</strain>
    </source>
</reference>
<feature type="domain" description="Transglycosylase SLT" evidence="1">
    <location>
        <begin position="102"/>
        <end position="210"/>
    </location>
</feature>
<organism evidence="2 3">
    <name type="scientific">Ectobacillus antri</name>
    <dbReference type="NCBI Taxonomy" id="2486280"/>
    <lineage>
        <taxon>Bacteria</taxon>
        <taxon>Bacillati</taxon>
        <taxon>Bacillota</taxon>
        <taxon>Bacilli</taxon>
        <taxon>Bacillales</taxon>
        <taxon>Bacillaceae</taxon>
        <taxon>Ectobacillus</taxon>
    </lineage>
</organism>
<sequence length="221" mass="25397">MIENIVTTFITNKKMQFEQKMSNPLQFVSNAKKQMFQRELETAIQVEKVVQPAVKQTMRANETESVKEYERRFSIAPDTWKLGSKYNIQSINPEYENMYIDIIKEMSQKYGVPVKLIQKMIETESHFRPNTVSHAGARGLMQLMPVNIREHGVTDPHDPRQNIEAGVKEISGYLKQYKGDLILSLAAYNAGPGNVRKYGGVPPFRETENYIKKILNVDVRA</sequence>
<dbReference type="SUPFAM" id="SSF53955">
    <property type="entry name" value="Lysozyme-like"/>
    <property type="match status" value="1"/>
</dbReference>
<dbReference type="RefSeq" id="WP_124563979.1">
    <property type="nucleotide sequence ID" value="NZ_JARRRY010000001.1"/>
</dbReference>
<dbReference type="Gene3D" id="1.10.530.10">
    <property type="match status" value="1"/>
</dbReference>
<proteinExistence type="predicted"/>